<accession>A0A7G5EHW0</accession>
<reference evidence="1 2" key="1">
    <citation type="journal article" date="2020" name="G3 (Bethesda)">
        <title>CeMbio - The Caenorhabditis elegans Microbiome Resource.</title>
        <authorList>
            <person name="Dirksen P."/>
            <person name="Assie A."/>
            <person name="Zimmermann J."/>
            <person name="Zhang F."/>
            <person name="Tietje A.M."/>
            <person name="Marsh S.A."/>
            <person name="Felix M.A."/>
            <person name="Shapira M."/>
            <person name="Kaleta C."/>
            <person name="Schulenburg H."/>
            <person name="Samuel B."/>
        </authorList>
    </citation>
    <scope>NUCLEOTIDE SEQUENCE [LARGE SCALE GENOMIC DNA]</scope>
    <source>
        <strain evidence="1 2">BIGb0172</strain>
    </source>
</reference>
<evidence type="ECO:0000313" key="2">
    <source>
        <dbReference type="Proteomes" id="UP000515240"/>
    </source>
</evidence>
<dbReference type="AlphaFoldDB" id="A0A7G5EHW0"/>
<dbReference type="EMBL" id="CP058554">
    <property type="protein sequence ID" value="QMV73585.1"/>
    <property type="molecule type" value="Genomic_DNA"/>
</dbReference>
<evidence type="ECO:0000313" key="1">
    <source>
        <dbReference type="EMBL" id="QMV73585.1"/>
    </source>
</evidence>
<sequence>MNSPFVAVANPPIKGAEPSVANDGWWPEVECEKLREDARLDGTVTPARLLLAVEDAMLSVNRELADWQAAQLELGYASLADVPATQLGGHSVKLKHYLRAIQSHVQSQLASAYRDIDTLPDGAGKESRVRSALEIRQDSLDTRTRHAIADLQGLPRVIAELL</sequence>
<dbReference type="RefSeq" id="WP_182322416.1">
    <property type="nucleotide sequence ID" value="NZ_CP058554.1"/>
</dbReference>
<proteinExistence type="predicted"/>
<gene>
    <name evidence="1" type="ORF">HS961_12525</name>
</gene>
<keyword evidence="2" id="KW-1185">Reference proteome</keyword>
<name>A0A7G5EHW0_9BURK</name>
<protein>
    <submittedName>
        <fullName evidence="1">Head completion/stabilization protein</fullName>
    </submittedName>
</protein>
<dbReference type="Proteomes" id="UP000515240">
    <property type="component" value="Chromosome"/>
</dbReference>
<dbReference type="KEGG" id="cpis:HS961_12525"/>
<dbReference type="Pfam" id="PF05926">
    <property type="entry name" value="Phage_GPL"/>
    <property type="match status" value="1"/>
</dbReference>
<organism evidence="1 2">
    <name type="scientific">Comamonas piscis</name>
    <dbReference type="NCBI Taxonomy" id="1562974"/>
    <lineage>
        <taxon>Bacteria</taxon>
        <taxon>Pseudomonadati</taxon>
        <taxon>Pseudomonadota</taxon>
        <taxon>Betaproteobacteria</taxon>
        <taxon>Burkholderiales</taxon>
        <taxon>Comamonadaceae</taxon>
        <taxon>Comamonas</taxon>
    </lineage>
</organism>
<dbReference type="InterPro" id="IPR009225">
    <property type="entry name" value="Phage_head_completion_GpL"/>
</dbReference>